<dbReference type="GO" id="GO:0009279">
    <property type="term" value="C:cell outer membrane"/>
    <property type="evidence" value="ECO:0007669"/>
    <property type="project" value="UniProtKB-SubCell"/>
</dbReference>
<dbReference type="Pfam" id="PF07715">
    <property type="entry name" value="Plug"/>
    <property type="match status" value="1"/>
</dbReference>
<keyword evidence="4 7" id="KW-0812">Transmembrane</keyword>
<feature type="signal peptide" evidence="9">
    <location>
        <begin position="1"/>
        <end position="20"/>
    </location>
</feature>
<dbReference type="Gene3D" id="2.60.40.1120">
    <property type="entry name" value="Carboxypeptidase-like, regulatory domain"/>
    <property type="match status" value="1"/>
</dbReference>
<feature type="domain" description="Outer membrane protein beta-barrel" evidence="11">
    <location>
        <begin position="376"/>
        <end position="777"/>
    </location>
</feature>
<feature type="chain" id="PRO_5040911640" evidence="9">
    <location>
        <begin position="21"/>
        <end position="804"/>
    </location>
</feature>
<dbReference type="InterPro" id="IPR041700">
    <property type="entry name" value="OMP_b-brl_3"/>
</dbReference>
<dbReference type="RefSeq" id="WP_235178068.1">
    <property type="nucleotide sequence ID" value="NZ_JAKFFV010000007.1"/>
</dbReference>
<evidence type="ECO:0000256" key="9">
    <source>
        <dbReference type="SAM" id="SignalP"/>
    </source>
</evidence>
<dbReference type="AlphaFoldDB" id="A0A9X1TSK3"/>
<keyword evidence="2 7" id="KW-0813">Transport</keyword>
<evidence type="ECO:0000256" key="1">
    <source>
        <dbReference type="ARBA" id="ARBA00004571"/>
    </source>
</evidence>
<feature type="domain" description="TonB-dependent receptor plug" evidence="10">
    <location>
        <begin position="141"/>
        <end position="223"/>
    </location>
</feature>
<name>A0A9X1TSK3_9BACT</name>
<dbReference type="InterPro" id="IPR036942">
    <property type="entry name" value="Beta-barrel_TonB_sf"/>
</dbReference>
<evidence type="ECO:0000256" key="2">
    <source>
        <dbReference type="ARBA" id="ARBA00022448"/>
    </source>
</evidence>
<comment type="similarity">
    <text evidence="7">Belongs to the TonB-dependent receptor family.</text>
</comment>
<comment type="caution">
    <text evidence="12">The sequence shown here is derived from an EMBL/GenBank/DDBJ whole genome shotgun (WGS) entry which is preliminary data.</text>
</comment>
<keyword evidence="9" id="KW-0732">Signal</keyword>
<dbReference type="PANTHER" id="PTHR40980">
    <property type="entry name" value="PLUG DOMAIN-CONTAINING PROTEIN"/>
    <property type="match status" value="1"/>
</dbReference>
<evidence type="ECO:0000259" key="11">
    <source>
        <dbReference type="Pfam" id="PF14905"/>
    </source>
</evidence>
<dbReference type="Gene3D" id="2.40.170.20">
    <property type="entry name" value="TonB-dependent receptor, beta-barrel domain"/>
    <property type="match status" value="1"/>
</dbReference>
<keyword evidence="5 7" id="KW-0472">Membrane</keyword>
<sequence length="804" mass="90727">MRKVLLTIAAFTASICFTFAQHIQHIKISGLLLDSIASKPIEFATIALLKDGKIVQGVNADAKGRFVFQKVEKGQYAVQASLMGYVSKTVEKIIARDEDIEMGIIKLAPTVQNLSEVTVTEQKALFEEKADRMVYNAEKDISIKGGDATDVLKKIPSVAVDIEGNVQLRGSSNIKVLINNKPSSIVARSVSDALKQIPADIIKQVEVITSPSAKYDAEGTAGIINIITKKNTLRGTNGSISPNFGQWNNWQNASINHRMKAVNISANGGFNDWKNKRFMQLRRSFTNGDTLIDQNQPQRITGKGKNSYATVNVDWDVDSLNRIGAGLNYYNGINTNNFDIEFMESGLGAVRQYFKRDMSRTYDWAGATVNLDYTRLFKKPKKEITLLMMYSFEGEDSDYYTNLLNREQTVYYREKSYNISNNKEGTVQLDFTNPIDSISTLELGSKTIFRKILSDYRISSASDGSTDFRDMPQLANIFDYAQQVTSAYVVYTRTPKKRWGINLGARYEHTFIQANFLNGTASFSNNYGNLIPSVSLSRSVRKDQQLRLSYTQRIQRPQFFYLNPYVNQADSKNQYGGNPYLKPELTHSIEANYSVSIKQTSFNASFFLRQTNNAIENISSVDTSGVLTLIFQNVAQNSAYGLNLSANTKILKQWSVNGSLNVFYNVLESEELKARNADWMYRINLNSSIDFGKGIKAQLFGFYNSARVNLQGKYGGFGFYNMVLQKEVLKKKGTIGFGYDNPFNRKIKWRNDFVGPNFVQIQDVAMYRRGWRINLKYEFGQMSSGPRQKKRISNDDKKGGEGNN</sequence>
<keyword evidence="12" id="KW-0675">Receptor</keyword>
<dbReference type="SUPFAM" id="SSF49464">
    <property type="entry name" value="Carboxypeptidase regulatory domain-like"/>
    <property type="match status" value="1"/>
</dbReference>
<reference evidence="12" key="1">
    <citation type="submission" date="2022-01" db="EMBL/GenBank/DDBJ databases">
        <title>Novel species in genus Dyadobacter.</title>
        <authorList>
            <person name="Ma C."/>
        </authorList>
    </citation>
    <scope>NUCLEOTIDE SEQUENCE</scope>
    <source>
        <strain evidence="12">CY357</strain>
    </source>
</reference>
<comment type="subcellular location">
    <subcellularLocation>
        <location evidence="1 7">Cell outer membrane</location>
        <topology evidence="1 7">Multi-pass membrane protein</topology>
    </subcellularLocation>
</comment>
<proteinExistence type="inferred from homology"/>
<feature type="compositionally biased region" description="Basic and acidic residues" evidence="8">
    <location>
        <begin position="792"/>
        <end position="804"/>
    </location>
</feature>
<dbReference type="SUPFAM" id="SSF56935">
    <property type="entry name" value="Porins"/>
    <property type="match status" value="1"/>
</dbReference>
<organism evidence="12 13">
    <name type="scientific">Dyadobacter chenhuakuii</name>
    <dbReference type="NCBI Taxonomy" id="2909339"/>
    <lineage>
        <taxon>Bacteria</taxon>
        <taxon>Pseudomonadati</taxon>
        <taxon>Bacteroidota</taxon>
        <taxon>Cytophagia</taxon>
        <taxon>Cytophagales</taxon>
        <taxon>Spirosomataceae</taxon>
        <taxon>Dyadobacter</taxon>
    </lineage>
</organism>
<dbReference type="InterPro" id="IPR008969">
    <property type="entry name" value="CarboxyPept-like_regulatory"/>
</dbReference>
<dbReference type="Pfam" id="PF13620">
    <property type="entry name" value="CarboxypepD_reg"/>
    <property type="match status" value="1"/>
</dbReference>
<dbReference type="PANTHER" id="PTHR40980:SF4">
    <property type="entry name" value="TONB-DEPENDENT RECEPTOR-LIKE BETA-BARREL DOMAIN-CONTAINING PROTEIN"/>
    <property type="match status" value="1"/>
</dbReference>
<evidence type="ECO:0000259" key="10">
    <source>
        <dbReference type="Pfam" id="PF07715"/>
    </source>
</evidence>
<accession>A0A9X1TSK3</accession>
<feature type="region of interest" description="Disordered" evidence="8">
    <location>
        <begin position="782"/>
        <end position="804"/>
    </location>
</feature>
<evidence type="ECO:0000256" key="3">
    <source>
        <dbReference type="ARBA" id="ARBA00022452"/>
    </source>
</evidence>
<protein>
    <submittedName>
        <fullName evidence="12">TonB-dependent receptor</fullName>
    </submittedName>
</protein>
<evidence type="ECO:0000256" key="5">
    <source>
        <dbReference type="ARBA" id="ARBA00023136"/>
    </source>
</evidence>
<dbReference type="Gene3D" id="2.170.130.10">
    <property type="entry name" value="TonB-dependent receptor, plug domain"/>
    <property type="match status" value="1"/>
</dbReference>
<keyword evidence="3 7" id="KW-1134">Transmembrane beta strand</keyword>
<dbReference type="Pfam" id="PF14905">
    <property type="entry name" value="OMP_b-brl_3"/>
    <property type="match status" value="1"/>
</dbReference>
<dbReference type="Proteomes" id="UP001139411">
    <property type="component" value="Unassembled WGS sequence"/>
</dbReference>
<evidence type="ECO:0000313" key="12">
    <source>
        <dbReference type="EMBL" id="MCF2499194.1"/>
    </source>
</evidence>
<evidence type="ECO:0000313" key="13">
    <source>
        <dbReference type="Proteomes" id="UP001139411"/>
    </source>
</evidence>
<evidence type="ECO:0000256" key="7">
    <source>
        <dbReference type="PROSITE-ProRule" id="PRU01360"/>
    </source>
</evidence>
<gene>
    <name evidence="12" type="ORF">L0661_12800</name>
</gene>
<evidence type="ECO:0000256" key="6">
    <source>
        <dbReference type="ARBA" id="ARBA00023237"/>
    </source>
</evidence>
<evidence type="ECO:0000256" key="8">
    <source>
        <dbReference type="SAM" id="MobiDB-lite"/>
    </source>
</evidence>
<dbReference type="InterPro" id="IPR037066">
    <property type="entry name" value="Plug_dom_sf"/>
</dbReference>
<dbReference type="PROSITE" id="PS52016">
    <property type="entry name" value="TONB_DEPENDENT_REC_3"/>
    <property type="match status" value="1"/>
</dbReference>
<dbReference type="InterPro" id="IPR012910">
    <property type="entry name" value="Plug_dom"/>
</dbReference>
<dbReference type="EMBL" id="JAKFFV010000007">
    <property type="protein sequence ID" value="MCF2499194.1"/>
    <property type="molecule type" value="Genomic_DNA"/>
</dbReference>
<keyword evidence="6 7" id="KW-0998">Cell outer membrane</keyword>
<dbReference type="InterPro" id="IPR039426">
    <property type="entry name" value="TonB-dep_rcpt-like"/>
</dbReference>
<evidence type="ECO:0000256" key="4">
    <source>
        <dbReference type="ARBA" id="ARBA00022692"/>
    </source>
</evidence>